<sequence length="361" mass="39052">MAEPRPSWAAARLHRVCDSMCHFLHEATDAPVVGKDGQGRDVVRVAAMPKTAVVHAQGLAFVTRKKKGFVLGRTTERVVMIGKTVLPDGQVVWSGPVFLKGRYWSLGVTGGFMRMRMCLAIMNDKGMAGVLRPHHNLGVNASFLVDMNGSSIRRLHTTSSGQSQVITDDAGGMLAKYYLLEAGLVDLSCRGGAFGLDRGMNEAIYGSEADAERILACKVAPPPEFQPVYDLLNEYVREVRAAHPRVTSAHDRSVAASLNALNLSRHSSLQSQLSPPKNVRSGDESGLSSGEEAQLAQQAQQADGVTEGTEAAAAQRVQQSMQERQQAQQAQQAPCSPLGMLWGPLRHYGRCPSLPWVLLSK</sequence>
<dbReference type="AlphaFoldDB" id="A0A2P6TNQ2"/>
<feature type="region of interest" description="Disordered" evidence="1">
    <location>
        <begin position="266"/>
        <end position="333"/>
    </location>
</feature>
<evidence type="ECO:0000256" key="1">
    <source>
        <dbReference type="SAM" id="MobiDB-lite"/>
    </source>
</evidence>
<feature type="compositionally biased region" description="Low complexity" evidence="1">
    <location>
        <begin position="314"/>
        <end position="333"/>
    </location>
</feature>
<dbReference type="InterPro" id="IPR007461">
    <property type="entry name" value="Ysc84_actin-binding"/>
</dbReference>
<protein>
    <recommendedName>
        <fullName evidence="2">Ysc84 actin-binding domain-containing protein</fullName>
    </recommendedName>
</protein>
<gene>
    <name evidence="3" type="ORF">C2E21_5465</name>
</gene>
<dbReference type="EMBL" id="LHPG02000010">
    <property type="protein sequence ID" value="PRW50965.1"/>
    <property type="molecule type" value="Genomic_DNA"/>
</dbReference>
<organism evidence="3 4">
    <name type="scientific">Chlorella sorokiniana</name>
    <name type="common">Freshwater green alga</name>
    <dbReference type="NCBI Taxonomy" id="3076"/>
    <lineage>
        <taxon>Eukaryota</taxon>
        <taxon>Viridiplantae</taxon>
        <taxon>Chlorophyta</taxon>
        <taxon>core chlorophytes</taxon>
        <taxon>Trebouxiophyceae</taxon>
        <taxon>Chlorellales</taxon>
        <taxon>Chlorellaceae</taxon>
        <taxon>Chlorella clade</taxon>
        <taxon>Chlorella</taxon>
    </lineage>
</organism>
<dbReference type="Proteomes" id="UP000239899">
    <property type="component" value="Unassembled WGS sequence"/>
</dbReference>
<evidence type="ECO:0000313" key="3">
    <source>
        <dbReference type="EMBL" id="PRW50965.1"/>
    </source>
</evidence>
<feature type="domain" description="Ysc84 actin-binding" evidence="2">
    <location>
        <begin position="105"/>
        <end position="235"/>
    </location>
</feature>
<feature type="compositionally biased region" description="Low complexity" evidence="1">
    <location>
        <begin position="267"/>
        <end position="276"/>
    </location>
</feature>
<keyword evidence="4" id="KW-1185">Reference proteome</keyword>
<feature type="compositionally biased region" description="Low complexity" evidence="1">
    <location>
        <begin position="284"/>
        <end position="302"/>
    </location>
</feature>
<dbReference type="CDD" id="cd11524">
    <property type="entry name" value="SYLF"/>
    <property type="match status" value="1"/>
</dbReference>
<comment type="caution">
    <text evidence="3">The sequence shown here is derived from an EMBL/GenBank/DDBJ whole genome shotgun (WGS) entry which is preliminary data.</text>
</comment>
<dbReference type="Pfam" id="PF04366">
    <property type="entry name" value="Ysc84"/>
    <property type="match status" value="1"/>
</dbReference>
<evidence type="ECO:0000259" key="2">
    <source>
        <dbReference type="Pfam" id="PF04366"/>
    </source>
</evidence>
<dbReference type="OrthoDB" id="443981at2759"/>
<name>A0A2P6TNQ2_CHLSO</name>
<evidence type="ECO:0000313" key="4">
    <source>
        <dbReference type="Proteomes" id="UP000239899"/>
    </source>
</evidence>
<reference evidence="3 4" key="1">
    <citation type="journal article" date="2018" name="Plant J.">
        <title>Genome sequences of Chlorella sorokiniana UTEX 1602 and Micractinium conductrix SAG 241.80: implications to maltose excretion by a green alga.</title>
        <authorList>
            <person name="Arriola M.B."/>
            <person name="Velmurugan N."/>
            <person name="Zhang Y."/>
            <person name="Plunkett M.H."/>
            <person name="Hondzo H."/>
            <person name="Barney B.M."/>
        </authorList>
    </citation>
    <scope>NUCLEOTIDE SEQUENCE [LARGE SCALE GENOMIC DNA]</scope>
    <source>
        <strain evidence="4">UTEX 1602</strain>
    </source>
</reference>
<accession>A0A2P6TNQ2</accession>
<proteinExistence type="predicted"/>
<dbReference type="STRING" id="3076.A0A2P6TNQ2"/>